<evidence type="ECO:0000256" key="4">
    <source>
        <dbReference type="ARBA" id="ARBA00022602"/>
    </source>
</evidence>
<dbReference type="InterPro" id="IPR001611">
    <property type="entry name" value="Leu-rich_rpt"/>
</dbReference>
<comment type="caution">
    <text evidence="11">The sequence shown here is derived from an EMBL/GenBank/DDBJ whole genome shotgun (WGS) entry which is preliminary data.</text>
</comment>
<evidence type="ECO:0000256" key="6">
    <source>
        <dbReference type="ARBA" id="ARBA00022679"/>
    </source>
</evidence>
<sequence length="430" mass="51094">MHNRPRNRVVDEKELDEKRKKITKWNQLKNQIFEERKSGAIDPNQLPKLNNLILLAPEFSSFWNYRKEIITDQLSQVNSEEQKRDIYKKELALTEQVLSERHTKSYLTWHHRKWCIVHVPDLWQNELALTSKLLSYDNRNSVTLSLTFKPVHCWNYREFVIKLLNLNPNQELDYCYSLLTTGNEGVSNYSAYHYRSAMLNRKHEEEQIDFDQLLLEEWDLVKNAVFTDSTNQSAWFYNKWIQQKMTHSEEFIQDQVETCESIIEIDGECKWATLTILWNEMNSNKQLSEERLTFLFEQIENLIRLDPLRKNYYLDVKSDLLLLHSKCLQSDNVFKANDLNLTRFDAIVNNAKYENVVELDLSNNHIRAIPNLSSMKNLKRIILDHNKIEFLENVEGLDYVSIKNNQIQHTDEKLVNSIKKIDLEGNPLIN</sequence>
<protein>
    <recommendedName>
        <fullName evidence="3 10">Geranylgeranyl transferase type-2 subunit alpha</fullName>
        <ecNumber evidence="2 10">2.5.1.60</ecNumber>
    </recommendedName>
    <alternativeName>
        <fullName evidence="8 10">Geranylgeranyl transferase type II subunit alpha</fullName>
    </alternativeName>
</protein>
<dbReference type="Gene3D" id="1.25.40.120">
    <property type="entry name" value="Protein prenylyltransferase"/>
    <property type="match status" value="1"/>
</dbReference>
<dbReference type="EC" id="2.5.1.60" evidence="2 10"/>
<dbReference type="PANTHER" id="PTHR11129:SF2">
    <property type="entry name" value="GERANYLGERANYL TRANSFERASE TYPE-2 SUBUNIT ALPHA"/>
    <property type="match status" value="1"/>
</dbReference>
<comment type="function">
    <text evidence="10">Catalyzes the transfer of a geranyl-geranyl moiety from geranyl-geranyl pyrophosphate to cysteines occuring in specific C-terminal amino acid sequences.</text>
</comment>
<evidence type="ECO:0000256" key="7">
    <source>
        <dbReference type="ARBA" id="ARBA00022737"/>
    </source>
</evidence>
<evidence type="ECO:0000313" key="11">
    <source>
        <dbReference type="EMBL" id="KAL0487620.1"/>
    </source>
</evidence>
<accession>A0AAW2ZFN6</accession>
<keyword evidence="6 10" id="KW-0808">Transferase</keyword>
<dbReference type="SUPFAM" id="SSF48439">
    <property type="entry name" value="Protein prenylyltransferase"/>
    <property type="match status" value="1"/>
</dbReference>
<dbReference type="PROSITE" id="PS51450">
    <property type="entry name" value="LRR"/>
    <property type="match status" value="2"/>
</dbReference>
<dbReference type="Pfam" id="PF12799">
    <property type="entry name" value="LRR_4"/>
    <property type="match status" value="1"/>
</dbReference>
<dbReference type="GO" id="GO:0005968">
    <property type="term" value="C:Rab-protein geranylgeranyltransferase complex"/>
    <property type="evidence" value="ECO:0007669"/>
    <property type="project" value="TreeGrafter"/>
</dbReference>
<dbReference type="FunFam" id="1.25.40.120:FF:000035">
    <property type="entry name" value="Geranylgeranyl transferase type-2 subunit alpha"/>
    <property type="match status" value="1"/>
</dbReference>
<evidence type="ECO:0000256" key="5">
    <source>
        <dbReference type="ARBA" id="ARBA00022614"/>
    </source>
</evidence>
<dbReference type="InterPro" id="IPR025875">
    <property type="entry name" value="Leu-rich_rpt_4"/>
</dbReference>
<evidence type="ECO:0000256" key="10">
    <source>
        <dbReference type="RuleBase" id="RU367120"/>
    </source>
</evidence>
<organism evidence="11 12">
    <name type="scientific">Acrasis kona</name>
    <dbReference type="NCBI Taxonomy" id="1008807"/>
    <lineage>
        <taxon>Eukaryota</taxon>
        <taxon>Discoba</taxon>
        <taxon>Heterolobosea</taxon>
        <taxon>Tetramitia</taxon>
        <taxon>Eutetramitia</taxon>
        <taxon>Acrasidae</taxon>
        <taxon>Acrasis</taxon>
    </lineage>
</organism>
<name>A0AAW2ZFN6_9EUKA</name>
<dbReference type="InterPro" id="IPR032675">
    <property type="entry name" value="LRR_dom_sf"/>
</dbReference>
<dbReference type="GO" id="GO:0004663">
    <property type="term" value="F:Rab geranylgeranyltransferase activity"/>
    <property type="evidence" value="ECO:0007669"/>
    <property type="project" value="UniProtKB-UniRule"/>
</dbReference>
<dbReference type="Gene3D" id="3.80.10.10">
    <property type="entry name" value="Ribonuclease Inhibitor"/>
    <property type="match status" value="1"/>
</dbReference>
<keyword evidence="7" id="KW-0677">Repeat</keyword>
<evidence type="ECO:0000256" key="1">
    <source>
        <dbReference type="ARBA" id="ARBA00006734"/>
    </source>
</evidence>
<dbReference type="Proteomes" id="UP001431209">
    <property type="component" value="Unassembled WGS sequence"/>
</dbReference>
<dbReference type="SUPFAM" id="SSF52058">
    <property type="entry name" value="L domain-like"/>
    <property type="match status" value="1"/>
</dbReference>
<dbReference type="GO" id="GO:0097354">
    <property type="term" value="P:prenylation"/>
    <property type="evidence" value="ECO:0007669"/>
    <property type="project" value="UniProtKB-UniRule"/>
</dbReference>
<dbReference type="EMBL" id="JAOPGA020001357">
    <property type="protein sequence ID" value="KAL0487620.1"/>
    <property type="molecule type" value="Genomic_DNA"/>
</dbReference>
<reference evidence="11 12" key="1">
    <citation type="submission" date="2024-03" db="EMBL/GenBank/DDBJ databases">
        <title>The Acrasis kona genome and developmental transcriptomes reveal deep origins of eukaryotic multicellular pathways.</title>
        <authorList>
            <person name="Sheikh S."/>
            <person name="Fu C.-J."/>
            <person name="Brown M.W."/>
            <person name="Baldauf S.L."/>
        </authorList>
    </citation>
    <scope>NUCLEOTIDE SEQUENCE [LARGE SCALE GENOMIC DNA]</scope>
    <source>
        <strain evidence="11 12">ATCC MYA-3509</strain>
    </source>
</reference>
<comment type="catalytic activity">
    <reaction evidence="9 10">
        <text>geranylgeranyl diphosphate + L-cysteinyl-[protein] = S-geranylgeranyl-L-cysteinyl-[protein] + diphosphate</text>
        <dbReference type="Rhea" id="RHEA:21240"/>
        <dbReference type="Rhea" id="RHEA-COMP:10131"/>
        <dbReference type="Rhea" id="RHEA-COMP:11537"/>
        <dbReference type="ChEBI" id="CHEBI:29950"/>
        <dbReference type="ChEBI" id="CHEBI:33019"/>
        <dbReference type="ChEBI" id="CHEBI:57533"/>
        <dbReference type="ChEBI" id="CHEBI:86021"/>
        <dbReference type="EC" id="2.5.1.60"/>
    </reaction>
</comment>
<evidence type="ECO:0000256" key="2">
    <source>
        <dbReference type="ARBA" id="ARBA00012656"/>
    </source>
</evidence>
<dbReference type="AlphaFoldDB" id="A0AAW2ZFN6"/>
<keyword evidence="12" id="KW-1185">Reference proteome</keyword>
<dbReference type="SMART" id="SM00365">
    <property type="entry name" value="LRR_SD22"/>
    <property type="match status" value="2"/>
</dbReference>
<comment type="similarity">
    <text evidence="1 10">Belongs to the protein prenyltransferase subunit alpha family.</text>
</comment>
<evidence type="ECO:0000256" key="9">
    <source>
        <dbReference type="ARBA" id="ARBA00047658"/>
    </source>
</evidence>
<dbReference type="PROSITE" id="PS51147">
    <property type="entry name" value="PFTA"/>
    <property type="match status" value="2"/>
</dbReference>
<evidence type="ECO:0000313" key="12">
    <source>
        <dbReference type="Proteomes" id="UP001431209"/>
    </source>
</evidence>
<dbReference type="Pfam" id="PF01239">
    <property type="entry name" value="PPTA"/>
    <property type="match status" value="2"/>
</dbReference>
<evidence type="ECO:0000256" key="8">
    <source>
        <dbReference type="ARBA" id="ARBA00031267"/>
    </source>
</evidence>
<keyword evidence="5" id="KW-0433">Leucine-rich repeat</keyword>
<proteinExistence type="inferred from homology"/>
<dbReference type="PANTHER" id="PTHR11129">
    <property type="entry name" value="PROTEIN FARNESYLTRANSFERASE ALPHA SUBUNIT/RAB GERANYLGERANYL TRANSFERASE ALPHA SUBUNIT"/>
    <property type="match status" value="1"/>
</dbReference>
<gene>
    <name evidence="11" type="ORF">AKO1_000225</name>
</gene>
<evidence type="ECO:0000256" key="3">
    <source>
        <dbReference type="ARBA" id="ARBA00014772"/>
    </source>
</evidence>
<keyword evidence="4 10" id="KW-0637">Prenyltransferase</keyword>
<dbReference type="InterPro" id="IPR002088">
    <property type="entry name" value="Prenyl_trans_a"/>
</dbReference>